<dbReference type="Proteomes" id="UP000269301">
    <property type="component" value="Unassembled WGS sequence"/>
</dbReference>
<comment type="caution">
    <text evidence="1">The sequence shown here is derived from an EMBL/GenBank/DDBJ whole genome shotgun (WGS) entry which is preliminary data.</text>
</comment>
<name>A0A495A1C7_9BACI</name>
<proteinExistence type="predicted"/>
<evidence type="ECO:0000313" key="2">
    <source>
        <dbReference type="Proteomes" id="UP000269301"/>
    </source>
</evidence>
<reference evidence="1 2" key="1">
    <citation type="journal article" date="2016" name="Int. J. Syst. Evol. Microbiol.">
        <title>Oceanobacillus halophilus sp. nov., a novel moderately halophilic bacterium from a hypersaline lake.</title>
        <authorList>
            <person name="Amoozegar M.A."/>
            <person name="Bagheri M."/>
            <person name="Makhdoumi A."/>
            <person name="Nikou M.M."/>
            <person name="Fazeli S.A.S."/>
            <person name="Schumann P."/>
            <person name="Sproer C."/>
            <person name="Sanchez-Porro C."/>
            <person name="Ventosa A."/>
        </authorList>
    </citation>
    <scope>NUCLEOTIDE SEQUENCE [LARGE SCALE GENOMIC DNA]</scope>
    <source>
        <strain evidence="1 2">DSM 23996</strain>
    </source>
</reference>
<gene>
    <name evidence="1" type="ORF">D8M06_13655</name>
</gene>
<dbReference type="EMBL" id="RBZP01000012">
    <property type="protein sequence ID" value="RKQ31532.1"/>
    <property type="molecule type" value="Genomic_DNA"/>
</dbReference>
<accession>A0A495A1C7</accession>
<evidence type="ECO:0000313" key="1">
    <source>
        <dbReference type="EMBL" id="RKQ31532.1"/>
    </source>
</evidence>
<organism evidence="1 2">
    <name type="scientific">Oceanobacillus halophilus</name>
    <dbReference type="NCBI Taxonomy" id="930130"/>
    <lineage>
        <taxon>Bacteria</taxon>
        <taxon>Bacillati</taxon>
        <taxon>Bacillota</taxon>
        <taxon>Bacilli</taxon>
        <taxon>Bacillales</taxon>
        <taxon>Bacillaceae</taxon>
        <taxon>Oceanobacillus</taxon>
    </lineage>
</organism>
<dbReference type="AlphaFoldDB" id="A0A495A1C7"/>
<keyword evidence="2" id="KW-1185">Reference proteome</keyword>
<protein>
    <submittedName>
        <fullName evidence="1">Uncharacterized protein</fullName>
    </submittedName>
</protein>
<sequence length="68" mass="8163">MCPFVNHVKMFLISAQEQDTKLNNYMYVNTQKKMTKKRLPASNRKSFLLFYLECLGFNYAPIYRTPYL</sequence>